<protein>
    <submittedName>
        <fullName evidence="3">Ankyrin repeat protein</fullName>
    </submittedName>
</protein>
<dbReference type="GeneID" id="80557946"/>
<evidence type="ECO:0000256" key="2">
    <source>
        <dbReference type="ARBA" id="ARBA00023043"/>
    </source>
</evidence>
<keyword evidence="4" id="KW-1185">Reference proteome</keyword>
<dbReference type="PROSITE" id="PS50088">
    <property type="entry name" value="ANK_REPEAT"/>
    <property type="match status" value="1"/>
</dbReference>
<organism evidence="3 4">
    <name type="scientific">Cotonvirus japonicus</name>
    <dbReference type="NCBI Taxonomy" id="2811091"/>
    <lineage>
        <taxon>Viruses</taxon>
        <taxon>Varidnaviria</taxon>
        <taxon>Bamfordvirae</taxon>
        <taxon>Nucleocytoviricota</taxon>
        <taxon>Megaviricetes</taxon>
        <taxon>Imitervirales</taxon>
        <taxon>Mimiviridae</taxon>
        <taxon>Megamimivirinae</taxon>
        <taxon>Cotonvirus</taxon>
        <taxon>Cotonvirus japonicum</taxon>
    </lineage>
</organism>
<keyword evidence="1" id="KW-0677">Repeat</keyword>
<sequence length="491" mass="57761">MSNENQIWLKVTNEKEFHYDHQYHDGLNILNKPFDTTGSCVEGGFYFTSPEYIHEFLSYGCNIRIITLPTDDPGFIMVKDPAGDKWRANKIILNKKYSLRDIETYTFLKNIGALNDMTCDDFMRKVFGLKDHKIFSWLLSSGYTFNSKKFIKILDIDEIIFVYQQNVIDIYDIIVHTNSRDVLQHFLQLVNPDDIPLEIYKRAIYKNLKKYNLSNTRLLIEMKPSMENEIEKSISTITRKNNKFDPKNFIKYSFNDNMFALQKNIIDIDNIIIYSFNYSTIKKFLQFINPNDIPPETYIKAIYKNSKFHYFDNIKLLVETSPLGAHQCEKAVIAIIKNIDKFQNGVRELKCLLKNGAKLTIDDVNVKHRFKMASRNGHFQMVKLLVKNGIDIHINKDYALRRSARKGHIEIVEFLVQNGADISAKNYYAIKLAFQNNHHEVLEYLVDHVKYVYRPQEKIILFLSMKLFGRRYNTNPNTKAKFDELFNVNYI</sequence>
<dbReference type="InterPro" id="IPR036770">
    <property type="entry name" value="Ankyrin_rpt-contain_sf"/>
</dbReference>
<dbReference type="SUPFAM" id="SSF48403">
    <property type="entry name" value="Ankyrin repeat"/>
    <property type="match status" value="1"/>
</dbReference>
<dbReference type="Proteomes" id="UP001321479">
    <property type="component" value="Segment"/>
</dbReference>
<dbReference type="Gene3D" id="1.25.40.20">
    <property type="entry name" value="Ankyrin repeat-containing domain"/>
    <property type="match status" value="1"/>
</dbReference>
<dbReference type="EMBL" id="AP024483">
    <property type="protein sequence ID" value="BCS82741.1"/>
    <property type="molecule type" value="Genomic_DNA"/>
</dbReference>
<name>A0ABM7NRF4_9VIRU</name>
<dbReference type="PANTHER" id="PTHR24188:SF29">
    <property type="entry name" value="GH09064P"/>
    <property type="match status" value="1"/>
</dbReference>
<reference evidence="3 4" key="1">
    <citation type="submission" date="2021-02" db="EMBL/GenBank/DDBJ databases">
        <title>Cotonvirus japonicus, which uses Golgi apparatus of host cells for its virion factory, phylogenetically links tailed tupanvirus and icosahedral mimivirus.</title>
        <authorList>
            <person name="Takahashi H."/>
            <person name="Fukaya S."/>
            <person name="Song C."/>
            <person name="Murata K."/>
            <person name="Takemura M."/>
        </authorList>
    </citation>
    <scope>NUCLEOTIDE SEQUENCE [LARGE SCALE GENOMIC DNA]</scope>
</reference>
<dbReference type="SMART" id="SM00248">
    <property type="entry name" value="ANK"/>
    <property type="match status" value="3"/>
</dbReference>
<dbReference type="InterPro" id="IPR002110">
    <property type="entry name" value="Ankyrin_rpt"/>
</dbReference>
<keyword evidence="2" id="KW-0040">ANK repeat</keyword>
<dbReference type="RefSeq" id="YP_010841349.1">
    <property type="nucleotide sequence ID" value="NC_079139.1"/>
</dbReference>
<evidence type="ECO:0000313" key="4">
    <source>
        <dbReference type="Proteomes" id="UP001321479"/>
    </source>
</evidence>
<proteinExistence type="predicted"/>
<dbReference type="PROSITE" id="PS50297">
    <property type="entry name" value="ANK_REP_REGION"/>
    <property type="match status" value="1"/>
</dbReference>
<accession>A0ABM7NRF4</accession>
<dbReference type="Pfam" id="PF12796">
    <property type="entry name" value="Ank_2"/>
    <property type="match status" value="1"/>
</dbReference>
<dbReference type="PANTHER" id="PTHR24188">
    <property type="entry name" value="ANKYRIN REPEAT PROTEIN"/>
    <property type="match status" value="1"/>
</dbReference>
<evidence type="ECO:0000256" key="1">
    <source>
        <dbReference type="ARBA" id="ARBA00022737"/>
    </source>
</evidence>
<evidence type="ECO:0000313" key="3">
    <source>
        <dbReference type="EMBL" id="BCS82741.1"/>
    </source>
</evidence>